<name>A0A7E4VWH3_PANRE</name>
<proteinExistence type="inferred from homology"/>
<comment type="similarity">
    <text evidence="3">Belongs to the ATG2 family.</text>
</comment>
<dbReference type="GO" id="GO:0034045">
    <property type="term" value="C:phagophore assembly site membrane"/>
    <property type="evidence" value="ECO:0007669"/>
    <property type="project" value="UniProtKB-SubCell"/>
</dbReference>
<keyword evidence="7" id="KW-0072">Autophagy</keyword>
<evidence type="ECO:0000256" key="10">
    <source>
        <dbReference type="ARBA" id="ARBA00024479"/>
    </source>
</evidence>
<sequence>MNISIRMIATLKAYRVCNVSKNVLSNLINRQFRDYFNESVDSKGLHFDVISGIASVKRVDLNVAHINEVLAEHGLVHICEGYIEEVTLKLSNVLTEGIEISINGLQVTLNPLRQMNDSDTRQLVESVTKTLAEGIVLDKETTAECFDDFGSDLADNGAAGQFASVIDQFLSKVKIVFKDAEIRIESDRAVNGPQVGLEIRIEHMEFLDDHSKPLKKPDSGELQKVLNITNVRLYTDIFSPMHSSTSTVSSVDGEKLPSNIVQFAHLSGKHTVKIGVENLRLPGVDGVMSKKTQIDLNSEGSIFFMLTPTQIVLLKSLLSQLGPKPKNPDSIPPTPMEEAVNTMYTSRTAKQQPRNSNQLQSMSSSFIPAAPVVDLLDLSLDEISFSQPHRSVPAPSVCGNDDDEFCNIQMSEISDHISFSLHASSIYGIITHEDPLSKTNIEKTYEEGSNVQDVIEIMRTDADIFFNIIPTMNMSSTNELQRQKHIFDKAFNGDHLRFTLQDAVIHHKFETDGFNSHVNASALFKKIQLRESLTKDSIFGVNQGDVISILNFNDESGLQMILKSSWRCGFAREHFIDVSVPDLKIIVDPSIIDRLSNLIVTDPYFQFSESEAKHRKEASEDLDNASKLKVRLTCPKMEVNLLIPDSSNTKIPYTVSDLHSEYLKLDFVNLLLTTPPSEIDNFTTFGKFDLRCNSITGTFGGLRKDSWKPFFFAEQPKDVPLLSLSYDFRNKSLMNPDEKKSSIFTNKKVFLDSVRLIMPASSDELTKFSHTCKTNSDINIEINLVSANLHFFDKAFFESIYKRFSDLCSFNLRSPAFSKIQEEVSLDGLISTESSFSNDNDDCPINFDSDNETTRTTRKSNKLSLSVLV</sequence>
<dbReference type="AlphaFoldDB" id="A0A7E4VWH3"/>
<evidence type="ECO:0000256" key="5">
    <source>
        <dbReference type="ARBA" id="ARBA00022448"/>
    </source>
</evidence>
<organism evidence="12 13">
    <name type="scientific">Panagrellus redivivus</name>
    <name type="common">Microworm</name>
    <dbReference type="NCBI Taxonomy" id="6233"/>
    <lineage>
        <taxon>Eukaryota</taxon>
        <taxon>Metazoa</taxon>
        <taxon>Ecdysozoa</taxon>
        <taxon>Nematoda</taxon>
        <taxon>Chromadorea</taxon>
        <taxon>Rhabditida</taxon>
        <taxon>Tylenchina</taxon>
        <taxon>Panagrolaimomorpha</taxon>
        <taxon>Panagrolaimoidea</taxon>
        <taxon>Panagrolaimidae</taxon>
        <taxon>Panagrellus</taxon>
    </lineage>
</organism>
<dbReference type="GO" id="GO:0061908">
    <property type="term" value="C:phagophore"/>
    <property type="evidence" value="ECO:0007669"/>
    <property type="project" value="TreeGrafter"/>
</dbReference>
<dbReference type="GO" id="GO:0006869">
    <property type="term" value="P:lipid transport"/>
    <property type="evidence" value="ECO:0007669"/>
    <property type="project" value="UniProtKB-KW"/>
</dbReference>
<dbReference type="GO" id="GO:0034727">
    <property type="term" value="P:piecemeal microautophagy of the nucleus"/>
    <property type="evidence" value="ECO:0007669"/>
    <property type="project" value="TreeGrafter"/>
</dbReference>
<evidence type="ECO:0000256" key="1">
    <source>
        <dbReference type="ARBA" id="ARBA00004406"/>
    </source>
</evidence>
<evidence type="ECO:0000256" key="9">
    <source>
        <dbReference type="ARBA" id="ARBA00023136"/>
    </source>
</evidence>
<dbReference type="PANTHER" id="PTHR13190">
    <property type="entry name" value="AUTOPHAGY-RELATED 2, ISOFORM A"/>
    <property type="match status" value="1"/>
</dbReference>
<reference evidence="13" key="2">
    <citation type="submission" date="2020-10" db="UniProtKB">
        <authorList>
            <consortium name="WormBaseParasite"/>
        </authorList>
    </citation>
    <scope>IDENTIFICATION</scope>
</reference>
<keyword evidence="12" id="KW-1185">Reference proteome</keyword>
<keyword evidence="5" id="KW-0813">Transport</keyword>
<evidence type="ECO:0000256" key="8">
    <source>
        <dbReference type="ARBA" id="ARBA00023055"/>
    </source>
</evidence>
<evidence type="ECO:0000256" key="3">
    <source>
        <dbReference type="ARBA" id="ARBA00009714"/>
    </source>
</evidence>
<dbReference type="GO" id="GO:0000045">
    <property type="term" value="P:autophagosome assembly"/>
    <property type="evidence" value="ECO:0007669"/>
    <property type="project" value="TreeGrafter"/>
</dbReference>
<evidence type="ECO:0000256" key="2">
    <source>
        <dbReference type="ARBA" id="ARBA00004623"/>
    </source>
</evidence>
<reference evidence="12" key="1">
    <citation type="journal article" date="2013" name="Genetics">
        <title>The draft genome and transcriptome of Panagrellus redivivus are shaped by the harsh demands of a free-living lifestyle.</title>
        <authorList>
            <person name="Srinivasan J."/>
            <person name="Dillman A.R."/>
            <person name="Macchietto M.G."/>
            <person name="Heikkinen L."/>
            <person name="Lakso M."/>
            <person name="Fracchia K.M."/>
            <person name="Antoshechkin I."/>
            <person name="Mortazavi A."/>
            <person name="Wong G."/>
            <person name="Sternberg P.W."/>
        </authorList>
    </citation>
    <scope>NUCLEOTIDE SEQUENCE [LARGE SCALE GENOMIC DNA]</scope>
    <source>
        <strain evidence="12">MT8872</strain>
    </source>
</reference>
<dbReference type="GO" id="GO:0005789">
    <property type="term" value="C:endoplasmic reticulum membrane"/>
    <property type="evidence" value="ECO:0007669"/>
    <property type="project" value="UniProtKB-SubCell"/>
</dbReference>
<dbReference type="GO" id="GO:0061709">
    <property type="term" value="P:reticulophagy"/>
    <property type="evidence" value="ECO:0007669"/>
    <property type="project" value="TreeGrafter"/>
</dbReference>
<keyword evidence="8" id="KW-0445">Lipid transport</keyword>
<dbReference type="GO" id="GO:0061723">
    <property type="term" value="P:glycophagy"/>
    <property type="evidence" value="ECO:0007669"/>
    <property type="project" value="TreeGrafter"/>
</dbReference>
<evidence type="ECO:0000313" key="13">
    <source>
        <dbReference type="WBParaSite" id="Pan_g3270.t1"/>
    </source>
</evidence>
<keyword evidence="6" id="KW-0256">Endoplasmic reticulum</keyword>
<dbReference type="GO" id="GO:0000422">
    <property type="term" value="P:autophagy of mitochondrion"/>
    <property type="evidence" value="ECO:0007669"/>
    <property type="project" value="TreeGrafter"/>
</dbReference>
<dbReference type="WBParaSite" id="Pan_g3270.t1">
    <property type="protein sequence ID" value="Pan_g3270.t1"/>
    <property type="gene ID" value="Pan_g3270"/>
</dbReference>
<protein>
    <recommendedName>
        <fullName evidence="4">Autophagy-related protein 2</fullName>
    </recommendedName>
</protein>
<accession>A0A7E4VWH3</accession>
<comment type="catalytic activity">
    <reaction evidence="11">
        <text>a 1,2-diacyl-sn-glycero-3-phosphoethanolamine(in) = a 1,2-diacyl-sn-glycero-3-phosphoethanolamine(out)</text>
        <dbReference type="Rhea" id="RHEA:38895"/>
        <dbReference type="ChEBI" id="CHEBI:64612"/>
    </reaction>
</comment>
<comment type="catalytic activity">
    <reaction evidence="10">
        <text>a 1,2-diacyl-sn-glycero-3-phospho-L-serine(in) = a 1,2-diacyl-sn-glycero-3-phospho-L-serine(out)</text>
        <dbReference type="Rhea" id="RHEA:38663"/>
        <dbReference type="ChEBI" id="CHEBI:57262"/>
    </reaction>
</comment>
<dbReference type="GO" id="GO:0032266">
    <property type="term" value="F:phosphatidylinositol-3-phosphate binding"/>
    <property type="evidence" value="ECO:0007669"/>
    <property type="project" value="TreeGrafter"/>
</dbReference>
<dbReference type="PANTHER" id="PTHR13190:SF1">
    <property type="entry name" value="AUTOPHAGY-RELATED 2, ISOFORM A"/>
    <property type="match status" value="1"/>
</dbReference>
<keyword evidence="9" id="KW-0472">Membrane</keyword>
<evidence type="ECO:0000256" key="4">
    <source>
        <dbReference type="ARBA" id="ARBA00018070"/>
    </source>
</evidence>
<evidence type="ECO:0000256" key="6">
    <source>
        <dbReference type="ARBA" id="ARBA00022824"/>
    </source>
</evidence>
<comment type="subcellular location">
    <subcellularLocation>
        <location evidence="1">Endoplasmic reticulum membrane</location>
        <topology evidence="1">Peripheral membrane protein</topology>
    </subcellularLocation>
    <subcellularLocation>
        <location evidence="2">Preautophagosomal structure membrane</location>
        <topology evidence="2">Peripheral membrane protein</topology>
    </subcellularLocation>
</comment>
<dbReference type="InterPro" id="IPR026849">
    <property type="entry name" value="ATG2"/>
</dbReference>
<evidence type="ECO:0000256" key="11">
    <source>
        <dbReference type="ARBA" id="ARBA00024615"/>
    </source>
</evidence>
<evidence type="ECO:0000256" key="7">
    <source>
        <dbReference type="ARBA" id="ARBA00023006"/>
    </source>
</evidence>
<dbReference type="Proteomes" id="UP000492821">
    <property type="component" value="Unassembled WGS sequence"/>
</dbReference>
<evidence type="ECO:0000313" key="12">
    <source>
        <dbReference type="Proteomes" id="UP000492821"/>
    </source>
</evidence>
<dbReference type="GO" id="GO:0043495">
    <property type="term" value="F:protein-membrane adaptor activity"/>
    <property type="evidence" value="ECO:0007669"/>
    <property type="project" value="TreeGrafter"/>
</dbReference>